<dbReference type="EMBL" id="GL446425">
    <property type="protein sequence ID" value="EFN87789.1"/>
    <property type="molecule type" value="Genomic_DNA"/>
</dbReference>
<dbReference type="PROSITE" id="PS00479">
    <property type="entry name" value="ZF_DAG_PE_1"/>
    <property type="match status" value="1"/>
</dbReference>
<dbReference type="PANTHER" id="PTHR46075:SF5">
    <property type="entry name" value="PHOSPHATIDYLINOSITOL 3-KINASE REGULATORY SUBUNIT ALPHA"/>
    <property type="match status" value="1"/>
</dbReference>
<dbReference type="InterPro" id="IPR046349">
    <property type="entry name" value="C1-like_sf"/>
</dbReference>
<keyword evidence="1" id="KW-0343">GTPase activation</keyword>
<dbReference type="GO" id="GO:0046872">
    <property type="term" value="F:metal ion binding"/>
    <property type="evidence" value="ECO:0007669"/>
    <property type="project" value="UniProtKB-KW"/>
</dbReference>
<evidence type="ECO:0000256" key="2">
    <source>
        <dbReference type="ARBA" id="ARBA00022723"/>
    </source>
</evidence>
<keyword evidence="5" id="KW-0808">Transferase</keyword>
<keyword evidence="3" id="KW-0862">Zinc</keyword>
<dbReference type="OrthoDB" id="3175255at2759"/>
<dbReference type="GO" id="GO:0005096">
    <property type="term" value="F:GTPase activator activity"/>
    <property type="evidence" value="ECO:0007669"/>
    <property type="project" value="UniProtKB-KW"/>
</dbReference>
<dbReference type="SUPFAM" id="SSF57889">
    <property type="entry name" value="Cysteine-rich domain"/>
    <property type="match status" value="1"/>
</dbReference>
<evidence type="ECO:0000313" key="5">
    <source>
        <dbReference type="EMBL" id="EFN87789.1"/>
    </source>
</evidence>
<dbReference type="SMART" id="SM00109">
    <property type="entry name" value="C1"/>
    <property type="match status" value="1"/>
</dbReference>
<keyword evidence="6" id="KW-1185">Reference proteome</keyword>
<evidence type="ECO:0000256" key="1">
    <source>
        <dbReference type="ARBA" id="ARBA00022468"/>
    </source>
</evidence>
<evidence type="ECO:0000313" key="6">
    <source>
        <dbReference type="Proteomes" id="UP000008237"/>
    </source>
</evidence>
<keyword evidence="2" id="KW-0479">Metal-binding</keyword>
<reference evidence="5 6" key="1">
    <citation type="journal article" date="2010" name="Science">
        <title>Genomic comparison of the ants Camponotus floridanus and Harpegnathos saltator.</title>
        <authorList>
            <person name="Bonasio R."/>
            <person name="Zhang G."/>
            <person name="Ye C."/>
            <person name="Mutti N.S."/>
            <person name="Fang X."/>
            <person name="Qin N."/>
            <person name="Donahue G."/>
            <person name="Yang P."/>
            <person name="Li Q."/>
            <person name="Li C."/>
            <person name="Zhang P."/>
            <person name="Huang Z."/>
            <person name="Berger S.L."/>
            <person name="Reinberg D."/>
            <person name="Wang J."/>
            <person name="Liebig J."/>
        </authorList>
    </citation>
    <scope>NUCLEOTIDE SEQUENCE [LARGE SCALE GENOMIC DNA]</scope>
    <source>
        <strain evidence="5 6">R22 G/1</strain>
    </source>
</reference>
<name>E2B923_HARSA</name>
<dbReference type="PROSITE" id="PS50081">
    <property type="entry name" value="ZF_DAG_PE_2"/>
    <property type="match status" value="1"/>
</dbReference>
<feature type="domain" description="Phorbol-ester/DAG-type" evidence="4">
    <location>
        <begin position="61"/>
        <end position="112"/>
    </location>
</feature>
<protein>
    <submittedName>
        <fullName evidence="5">Calcium-dependent protein kinase C</fullName>
    </submittedName>
</protein>
<dbReference type="PANTHER" id="PTHR46075">
    <property type="entry name" value="CHIMERIN FAMILY MEMBER"/>
    <property type="match status" value="1"/>
</dbReference>
<keyword evidence="5" id="KW-0418">Kinase</keyword>
<dbReference type="GO" id="GO:0016301">
    <property type="term" value="F:kinase activity"/>
    <property type="evidence" value="ECO:0007669"/>
    <property type="project" value="UniProtKB-KW"/>
</dbReference>
<proteinExistence type="predicted"/>
<sequence>MGIKDEFHQKNILVCIEELCQPSPPPPPVATETTGPTTPSVDPANCPLGVGYPGNNATNNAHNLVPHSFSVLEKCDKCHKYLRGLLHQGFLCQDCGLVSHRTCSATGLPANCISASDSDNRIGRFTSAGAGSCELYDRADGKDAVLAPASRCAASRYDNLEPGTLAEKRLAHAPCLGAPHCTSPHLTSPHLTSPYLTSWLTTFFH</sequence>
<dbReference type="AlphaFoldDB" id="E2B923"/>
<evidence type="ECO:0000256" key="3">
    <source>
        <dbReference type="ARBA" id="ARBA00022833"/>
    </source>
</evidence>
<dbReference type="InterPro" id="IPR051854">
    <property type="entry name" value="Rho-type_GAP"/>
</dbReference>
<dbReference type="InterPro" id="IPR002219">
    <property type="entry name" value="PKC_DAG/PE"/>
</dbReference>
<gene>
    <name evidence="5" type="ORF">EAI_12781</name>
</gene>
<accession>E2B923</accession>
<evidence type="ECO:0000259" key="4">
    <source>
        <dbReference type="PROSITE" id="PS50081"/>
    </source>
</evidence>
<dbReference type="Proteomes" id="UP000008237">
    <property type="component" value="Unassembled WGS sequence"/>
</dbReference>
<dbReference type="Pfam" id="PF00130">
    <property type="entry name" value="C1_1"/>
    <property type="match status" value="1"/>
</dbReference>
<organism evidence="6">
    <name type="scientific">Harpegnathos saltator</name>
    <name type="common">Jerdon's jumping ant</name>
    <dbReference type="NCBI Taxonomy" id="610380"/>
    <lineage>
        <taxon>Eukaryota</taxon>
        <taxon>Metazoa</taxon>
        <taxon>Ecdysozoa</taxon>
        <taxon>Arthropoda</taxon>
        <taxon>Hexapoda</taxon>
        <taxon>Insecta</taxon>
        <taxon>Pterygota</taxon>
        <taxon>Neoptera</taxon>
        <taxon>Endopterygota</taxon>
        <taxon>Hymenoptera</taxon>
        <taxon>Apocrita</taxon>
        <taxon>Aculeata</taxon>
        <taxon>Formicoidea</taxon>
        <taxon>Formicidae</taxon>
        <taxon>Ponerinae</taxon>
        <taxon>Ponerini</taxon>
        <taxon>Harpegnathos</taxon>
    </lineage>
</organism>
<dbReference type="Gene3D" id="3.30.60.20">
    <property type="match status" value="1"/>
</dbReference>
<dbReference type="InParanoid" id="E2B923"/>